<comment type="caution">
    <text evidence="1">The sequence shown here is derived from an EMBL/GenBank/DDBJ whole genome shotgun (WGS) entry which is preliminary data.</text>
</comment>
<evidence type="ECO:0000313" key="1">
    <source>
        <dbReference type="EMBL" id="GEP56701.1"/>
    </source>
</evidence>
<dbReference type="Proteomes" id="UP000321058">
    <property type="component" value="Unassembled WGS sequence"/>
</dbReference>
<dbReference type="AlphaFoldDB" id="A0A512NCM4"/>
<name>A0A512NCM4_9HYPH</name>
<proteinExistence type="predicted"/>
<evidence type="ECO:0000313" key="2">
    <source>
        <dbReference type="Proteomes" id="UP000321058"/>
    </source>
</evidence>
<dbReference type="RefSeq" id="WP_170303195.1">
    <property type="nucleotide sequence ID" value="NZ_BKAJ01000069.1"/>
</dbReference>
<accession>A0A512NCM4</accession>
<protein>
    <submittedName>
        <fullName evidence="1">Uncharacterized protein</fullName>
    </submittedName>
</protein>
<reference evidence="1 2" key="1">
    <citation type="submission" date="2019-07" db="EMBL/GenBank/DDBJ databases">
        <title>Whole genome shotgun sequence of Reyranella soli NBRC 108950.</title>
        <authorList>
            <person name="Hosoyama A."/>
            <person name="Uohara A."/>
            <person name="Ohji S."/>
            <person name="Ichikawa N."/>
        </authorList>
    </citation>
    <scope>NUCLEOTIDE SEQUENCE [LARGE SCALE GENOMIC DNA]</scope>
    <source>
        <strain evidence="1 2">NBRC 108950</strain>
    </source>
</reference>
<sequence>MDTLLGVLAFTAFILAQVAAVVAIHAGKERRQPDAFDATRLDPRARAVWDSGG</sequence>
<keyword evidence="2" id="KW-1185">Reference proteome</keyword>
<organism evidence="1 2">
    <name type="scientific">Reyranella soli</name>
    <dbReference type="NCBI Taxonomy" id="1230389"/>
    <lineage>
        <taxon>Bacteria</taxon>
        <taxon>Pseudomonadati</taxon>
        <taxon>Pseudomonadota</taxon>
        <taxon>Alphaproteobacteria</taxon>
        <taxon>Hyphomicrobiales</taxon>
        <taxon>Reyranellaceae</taxon>
        <taxon>Reyranella</taxon>
    </lineage>
</organism>
<dbReference type="EMBL" id="BKAJ01000069">
    <property type="protein sequence ID" value="GEP56701.1"/>
    <property type="molecule type" value="Genomic_DNA"/>
</dbReference>
<gene>
    <name evidence="1" type="ORF">RSO01_38670</name>
</gene>